<proteinExistence type="predicted"/>
<evidence type="ECO:0000313" key="3">
    <source>
        <dbReference type="EMBL" id="KAF9440238.1"/>
    </source>
</evidence>
<dbReference type="InterPro" id="IPR027417">
    <property type="entry name" value="P-loop_NTPase"/>
</dbReference>
<comment type="caution">
    <text evidence="3">The sequence shown here is derived from an EMBL/GenBank/DDBJ whole genome shotgun (WGS) entry which is preliminary data.</text>
</comment>
<name>A0A9P5WWG1_9AGAR</name>
<dbReference type="PANTHER" id="PTHR10039:SF15">
    <property type="entry name" value="NACHT DOMAIN-CONTAINING PROTEIN"/>
    <property type="match status" value="1"/>
</dbReference>
<evidence type="ECO:0000313" key="4">
    <source>
        <dbReference type="Proteomes" id="UP000807342"/>
    </source>
</evidence>
<accession>A0A9P5WWG1</accession>
<gene>
    <name evidence="3" type="ORF">P691DRAFT_715691</name>
</gene>
<organism evidence="3 4">
    <name type="scientific">Macrolepiota fuliginosa MF-IS2</name>
    <dbReference type="NCBI Taxonomy" id="1400762"/>
    <lineage>
        <taxon>Eukaryota</taxon>
        <taxon>Fungi</taxon>
        <taxon>Dikarya</taxon>
        <taxon>Basidiomycota</taxon>
        <taxon>Agaricomycotina</taxon>
        <taxon>Agaricomycetes</taxon>
        <taxon>Agaricomycetidae</taxon>
        <taxon>Agaricales</taxon>
        <taxon>Agaricineae</taxon>
        <taxon>Agaricaceae</taxon>
        <taxon>Macrolepiota</taxon>
    </lineage>
</organism>
<sequence length="624" mass="71117">MSTLTNAHDFTMNSPAFVDQSFHHNKINVMEKVREKTGLHMLLEASMPSASHDSSARYPPPLCHPGTRKEFLKTLERWGLNADNHPDRIAWLKGPAGVGKSAIAQSCAEAFGSRLGASFFFSRPNKWDDPNRFFTSISYQLAVKFNPYGDLLNGKFLHNPALVEKSMPHQFQDLIADPICELRLRGEEFAEHVIIVDGFDECASMEAQVDIIRIIADSVRHQSTPFLWIFFSRLEPDLIATFHSPEISPFCFIIEITISRANDGEVSLYLTDKLREIGRREELPQPWPSEEEIWTVVDLANGLFIYAATVVLFVNDKDSTGPVNQLRAVLNLVHRTAKEGTKHPLSRLNIFYSLILECIPPQRRLIVLSILLTSRFRHIGVDATANASLLGLSQHQFRNACRSLHAVMFIARELEQDFVIRFYNASFMDFLEDPKRSQDCSIWSDSVVGFVWDTIIRKLNQIHRACREPLGKCRSYTPDFELTWPNGAFLSTVYNGMVCGFFILLKSIHLDGDPDRLSALMKFDFRRLCFLAPTRVVGMQVNSLLQIIPKHSKLLHRDIIRIPFRSSRRITIGHGKKKAVVEDSKSESPGMYVRPHSERDIGLFLTRLHNQGLAESRNPRIRYG</sequence>
<dbReference type="Proteomes" id="UP000807342">
    <property type="component" value="Unassembled WGS sequence"/>
</dbReference>
<dbReference type="AlphaFoldDB" id="A0A9P5WWG1"/>
<reference evidence="3" key="1">
    <citation type="submission" date="2020-11" db="EMBL/GenBank/DDBJ databases">
        <authorList>
            <consortium name="DOE Joint Genome Institute"/>
            <person name="Ahrendt S."/>
            <person name="Riley R."/>
            <person name="Andreopoulos W."/>
            <person name="Labutti K."/>
            <person name="Pangilinan J."/>
            <person name="Ruiz-Duenas F.J."/>
            <person name="Barrasa J.M."/>
            <person name="Sanchez-Garcia M."/>
            <person name="Camarero S."/>
            <person name="Miyauchi S."/>
            <person name="Serrano A."/>
            <person name="Linde D."/>
            <person name="Babiker R."/>
            <person name="Drula E."/>
            <person name="Ayuso-Fernandez I."/>
            <person name="Pacheco R."/>
            <person name="Padilla G."/>
            <person name="Ferreira P."/>
            <person name="Barriuso J."/>
            <person name="Kellner H."/>
            <person name="Castanera R."/>
            <person name="Alfaro M."/>
            <person name="Ramirez L."/>
            <person name="Pisabarro A.G."/>
            <person name="Kuo A."/>
            <person name="Tritt A."/>
            <person name="Lipzen A."/>
            <person name="He G."/>
            <person name="Yan M."/>
            <person name="Ng V."/>
            <person name="Cullen D."/>
            <person name="Martin F."/>
            <person name="Rosso M.-N."/>
            <person name="Henrissat B."/>
            <person name="Hibbett D."/>
            <person name="Martinez A.T."/>
            <person name="Grigoriev I.V."/>
        </authorList>
    </citation>
    <scope>NUCLEOTIDE SEQUENCE</scope>
    <source>
        <strain evidence="3">MF-IS2</strain>
    </source>
</reference>
<dbReference type="PANTHER" id="PTHR10039">
    <property type="entry name" value="AMELOGENIN"/>
    <property type="match status" value="1"/>
</dbReference>
<protein>
    <recommendedName>
        <fullName evidence="2">Nephrocystin 3-like N-terminal domain-containing protein</fullName>
    </recommendedName>
</protein>
<dbReference type="EMBL" id="MU152721">
    <property type="protein sequence ID" value="KAF9440238.1"/>
    <property type="molecule type" value="Genomic_DNA"/>
</dbReference>
<dbReference type="Gene3D" id="3.40.50.300">
    <property type="entry name" value="P-loop containing nucleotide triphosphate hydrolases"/>
    <property type="match status" value="1"/>
</dbReference>
<evidence type="ECO:0000259" key="2">
    <source>
        <dbReference type="Pfam" id="PF24883"/>
    </source>
</evidence>
<keyword evidence="4" id="KW-1185">Reference proteome</keyword>
<feature type="domain" description="Nephrocystin 3-like N-terminal" evidence="2">
    <location>
        <begin position="66"/>
        <end position="233"/>
    </location>
</feature>
<dbReference type="InterPro" id="IPR056884">
    <property type="entry name" value="NPHP3-like_N"/>
</dbReference>
<evidence type="ECO:0000256" key="1">
    <source>
        <dbReference type="ARBA" id="ARBA00022737"/>
    </source>
</evidence>
<dbReference type="OrthoDB" id="3266532at2759"/>
<keyword evidence="1" id="KW-0677">Repeat</keyword>
<dbReference type="SUPFAM" id="SSF52540">
    <property type="entry name" value="P-loop containing nucleoside triphosphate hydrolases"/>
    <property type="match status" value="1"/>
</dbReference>
<dbReference type="Pfam" id="PF24883">
    <property type="entry name" value="NPHP3_N"/>
    <property type="match status" value="1"/>
</dbReference>